<proteinExistence type="predicted"/>
<protein>
    <submittedName>
        <fullName evidence="1">Uncharacterized protein</fullName>
    </submittedName>
</protein>
<organism evidence="1 2">
    <name type="scientific">Electrophorus voltai</name>
    <dbReference type="NCBI Taxonomy" id="2609070"/>
    <lineage>
        <taxon>Eukaryota</taxon>
        <taxon>Metazoa</taxon>
        <taxon>Chordata</taxon>
        <taxon>Craniata</taxon>
        <taxon>Vertebrata</taxon>
        <taxon>Euteleostomi</taxon>
        <taxon>Actinopterygii</taxon>
        <taxon>Neopterygii</taxon>
        <taxon>Teleostei</taxon>
        <taxon>Ostariophysi</taxon>
        <taxon>Gymnotiformes</taxon>
        <taxon>Gymnotoidei</taxon>
        <taxon>Gymnotidae</taxon>
        <taxon>Electrophorus</taxon>
    </lineage>
</organism>
<accession>A0AAD8YZJ1</accession>
<gene>
    <name evidence="1" type="ORF">P4O66_002529</name>
</gene>
<name>A0AAD8YZJ1_9TELE</name>
<dbReference type="AlphaFoldDB" id="A0AAD8YZJ1"/>
<keyword evidence="2" id="KW-1185">Reference proteome</keyword>
<evidence type="ECO:0000313" key="2">
    <source>
        <dbReference type="Proteomes" id="UP001239994"/>
    </source>
</evidence>
<comment type="caution">
    <text evidence="1">The sequence shown here is derived from an EMBL/GenBank/DDBJ whole genome shotgun (WGS) entry which is preliminary data.</text>
</comment>
<sequence length="80" mass="8700">MRKGARAAEGCSSPSDLRGVPGAHWFHTSEPPRWFLKASLNLLSYEAKLLQHCLTVKALSLPAPPSSRPLTYQLHPAPGP</sequence>
<dbReference type="EMBL" id="JAROKS010000022">
    <property type="protein sequence ID" value="KAK1788709.1"/>
    <property type="molecule type" value="Genomic_DNA"/>
</dbReference>
<reference evidence="1" key="1">
    <citation type="submission" date="2023-03" db="EMBL/GenBank/DDBJ databases">
        <title>Electrophorus voltai genome.</title>
        <authorList>
            <person name="Bian C."/>
        </authorList>
    </citation>
    <scope>NUCLEOTIDE SEQUENCE</scope>
    <source>
        <strain evidence="1">CB-2022</strain>
        <tissue evidence="1">Muscle</tissue>
    </source>
</reference>
<dbReference type="Proteomes" id="UP001239994">
    <property type="component" value="Unassembled WGS sequence"/>
</dbReference>
<evidence type="ECO:0000313" key="1">
    <source>
        <dbReference type="EMBL" id="KAK1788709.1"/>
    </source>
</evidence>